<dbReference type="GO" id="GO:0005886">
    <property type="term" value="C:plasma membrane"/>
    <property type="evidence" value="ECO:0007669"/>
    <property type="project" value="UniProtKB-SubCell"/>
</dbReference>
<comment type="similarity">
    <text evidence="2">Belongs to the PqiA family.</text>
</comment>
<evidence type="ECO:0000313" key="9">
    <source>
        <dbReference type="EMBL" id="KLV00474.1"/>
    </source>
</evidence>
<feature type="transmembrane region" description="Helical" evidence="8">
    <location>
        <begin position="365"/>
        <end position="384"/>
    </location>
</feature>
<dbReference type="Proteomes" id="UP000036426">
    <property type="component" value="Unassembled WGS sequence"/>
</dbReference>
<dbReference type="RefSeq" id="WP_047874740.1">
    <property type="nucleotide sequence ID" value="NZ_BMYC01000004.1"/>
</dbReference>
<evidence type="ECO:0000256" key="5">
    <source>
        <dbReference type="ARBA" id="ARBA00022692"/>
    </source>
</evidence>
<feature type="transmembrane region" description="Helical" evidence="8">
    <location>
        <begin position="241"/>
        <end position="265"/>
    </location>
</feature>
<keyword evidence="5 8" id="KW-0812">Transmembrane</keyword>
<dbReference type="AlphaFoldDB" id="A0A0J1GLY3"/>
<evidence type="ECO:0000313" key="10">
    <source>
        <dbReference type="Proteomes" id="UP000036426"/>
    </source>
</evidence>
<proteinExistence type="inferred from homology"/>
<feature type="transmembrane region" description="Helical" evidence="8">
    <location>
        <begin position="285"/>
        <end position="314"/>
    </location>
</feature>
<protein>
    <submittedName>
        <fullName evidence="9">Paraquat-inducible protein A</fullName>
    </submittedName>
</protein>
<evidence type="ECO:0000256" key="8">
    <source>
        <dbReference type="SAM" id="Phobius"/>
    </source>
</evidence>
<dbReference type="OrthoDB" id="9800207at2"/>
<dbReference type="PANTHER" id="PTHR30462">
    <property type="entry name" value="INTERMEMBRANE TRANSPORT PROTEIN PQIB-RELATED"/>
    <property type="match status" value="1"/>
</dbReference>
<dbReference type="InterPro" id="IPR051800">
    <property type="entry name" value="PqiA-PqiB_transport"/>
</dbReference>
<dbReference type="EMBL" id="LDOV01000022">
    <property type="protein sequence ID" value="KLV00474.1"/>
    <property type="molecule type" value="Genomic_DNA"/>
</dbReference>
<accession>A0A0J1GLY3</accession>
<keyword evidence="4" id="KW-0997">Cell inner membrane</keyword>
<evidence type="ECO:0000256" key="1">
    <source>
        <dbReference type="ARBA" id="ARBA00004429"/>
    </source>
</evidence>
<evidence type="ECO:0000256" key="2">
    <source>
        <dbReference type="ARBA" id="ARBA00007555"/>
    </source>
</evidence>
<dbReference type="PANTHER" id="PTHR30462:SF1">
    <property type="entry name" value="INTERMEMBRANE TRANSPORT PROTEIN YEBS"/>
    <property type="match status" value="1"/>
</dbReference>
<evidence type="ECO:0000256" key="7">
    <source>
        <dbReference type="ARBA" id="ARBA00023136"/>
    </source>
</evidence>
<dbReference type="PATRIC" id="fig|754436.4.peg.2663"/>
<organism evidence="9 10">
    <name type="scientific">Photobacterium aphoticum</name>
    <dbReference type="NCBI Taxonomy" id="754436"/>
    <lineage>
        <taxon>Bacteria</taxon>
        <taxon>Pseudomonadati</taxon>
        <taxon>Pseudomonadota</taxon>
        <taxon>Gammaproteobacteria</taxon>
        <taxon>Vibrionales</taxon>
        <taxon>Vibrionaceae</taxon>
        <taxon>Photobacterium</taxon>
    </lineage>
</organism>
<dbReference type="InterPro" id="IPR007498">
    <property type="entry name" value="PqiA-like"/>
</dbReference>
<gene>
    <name evidence="9" type="ORF">ABT58_12520</name>
</gene>
<feature type="transmembrane region" description="Helical" evidence="8">
    <location>
        <begin position="335"/>
        <end position="353"/>
    </location>
</feature>
<feature type="transmembrane region" description="Helical" evidence="8">
    <location>
        <begin position="91"/>
        <end position="118"/>
    </location>
</feature>
<keyword evidence="3" id="KW-1003">Cell membrane</keyword>
<keyword evidence="7 8" id="KW-0472">Membrane</keyword>
<feature type="transmembrane region" description="Helical" evidence="8">
    <location>
        <begin position="163"/>
        <end position="182"/>
    </location>
</feature>
<comment type="caution">
    <text evidence="9">The sequence shown here is derived from an EMBL/GenBank/DDBJ whole genome shotgun (WGS) entry which is preliminary data.</text>
</comment>
<sequence length="409" mass="45858">MTTARLCPDCDLPVLPQVAENGQSAYCPRCNARLYRGGSFRFSSEFAIALACLILIVPAHLFPLITIRLFGVMIPATLPSGTLTLAPDFPAVAFLILFCSSIAPLLVCGSVLSAQIGLRYRRFNLFRRSMWIVTHLKHWAMFDVFLVSLGISCFKVQDYADIFVGPGLYCLVILQVLMAVLLTRVSVSRYWEAWQPETTHTVNEESLHCHECHMTQGENDHCVRCGSELHKRLPLSIQKTWAYLIAATVFIFPANLYPISIFLNNGKRAEDTIFSGVALLVKTDMLGIAIIIFVASIVVPVAKILGLAYILLTIQFKRSINHLQRMKLYRFIQMIGKWSMMDLFVISIMVTLIDRDQILDFTPGPGAIAFGVVVVLTMLAAESLDSRLIWDNYEQRTQPTTTRACKNKA</sequence>
<comment type="subcellular location">
    <subcellularLocation>
        <location evidence="1">Cell inner membrane</location>
        <topology evidence="1">Multi-pass membrane protein</topology>
    </subcellularLocation>
</comment>
<reference evidence="9 10" key="1">
    <citation type="submission" date="2015-05" db="EMBL/GenBank/DDBJ databases">
        <title>Photobacterium galathea sp. nov.</title>
        <authorList>
            <person name="Machado H."/>
            <person name="Gram L."/>
        </authorList>
    </citation>
    <scope>NUCLEOTIDE SEQUENCE [LARGE SCALE GENOMIC DNA]</scope>
    <source>
        <strain evidence="9 10">DSM 25995</strain>
    </source>
</reference>
<name>A0A0J1GLY3_9GAMM</name>
<feature type="transmembrane region" description="Helical" evidence="8">
    <location>
        <begin position="139"/>
        <end position="157"/>
    </location>
</feature>
<evidence type="ECO:0000256" key="3">
    <source>
        <dbReference type="ARBA" id="ARBA00022475"/>
    </source>
</evidence>
<dbReference type="NCBIfam" id="TIGR00155">
    <property type="entry name" value="pqiA_fam"/>
    <property type="match status" value="1"/>
</dbReference>
<evidence type="ECO:0000256" key="6">
    <source>
        <dbReference type="ARBA" id="ARBA00022989"/>
    </source>
</evidence>
<keyword evidence="10" id="KW-1185">Reference proteome</keyword>
<keyword evidence="6 8" id="KW-1133">Transmembrane helix</keyword>
<dbReference type="InterPro" id="IPR005219">
    <property type="entry name" value="PqiA-like_proteobact"/>
</dbReference>
<feature type="transmembrane region" description="Helical" evidence="8">
    <location>
        <begin position="46"/>
        <end position="71"/>
    </location>
</feature>
<dbReference type="Pfam" id="PF04403">
    <property type="entry name" value="PqiA"/>
    <property type="match status" value="2"/>
</dbReference>
<evidence type="ECO:0000256" key="4">
    <source>
        <dbReference type="ARBA" id="ARBA00022519"/>
    </source>
</evidence>